<evidence type="ECO:0000256" key="5">
    <source>
        <dbReference type="SAM" id="SignalP"/>
    </source>
</evidence>
<keyword evidence="2" id="KW-0719">Serine esterase</keyword>
<gene>
    <name evidence="7" type="primary">Cnig_chr_V.g20731</name>
    <name evidence="7" type="ORF">B9Z55_020731</name>
</gene>
<keyword evidence="3" id="KW-0378">Hydrolase</keyword>
<dbReference type="STRING" id="1611254.A0A2G5TNV6"/>
<feature type="compositionally biased region" description="Polar residues" evidence="4">
    <location>
        <begin position="273"/>
        <end position="298"/>
    </location>
</feature>
<sequence>MYRLSILSVSLLLVSVFSAPTYFDKSASAQKAPCLGSMCTDLVEIIINTVMRNDEGWNLPELCDVMKQICSSQEKSCFETEDWKIQVVNLACDAVIKDSTSTIIPATSQQPIPTFTEASTTTSSPQDPVPTPTVGSVFLSDIGESSSISGAKTSTDSSTSTFEEFTAPMIGGPIDVEPSSPVVPTSSSTSEPASTEPAVSTPSTSSEPEDSVAELSTSELEASAEPTGPVLSTSEPVSTDSSTFGPSEGVPPTHPEASGTSSSEPGPFPPSNEPTTLEPSTSEPDFSTGTWTLATSSLEPEPHTHPSTLETSSTEPEASTAFTEPNTDHPANFETSSSEPLPSPPSTEPATFETTARFTSATFTWPPSENPATLSTEPEASTGPIELTTLEPSTSEPDVSSSSTSEPSTADPFDFPLWTDETSTTESEASTGPTDPNTLEPSTSSPDISTDSSSHTFEPSATTPPFTWLPPWALETSSTEPEPSTASTEPTSFEPSTSDPDVTTISSTIETDATFIPVTTETQPPFATQPADWTTPTTPPSTLDLSHKVLSTDCQKRLLESGSFAGDTITRAFQLLELNDDRKFRCLILNSGLLYTQHTIYSVREVCGQSDAEFVEVEFYRTGEIEGKVLNATYSPLGNQSAIVFLGIPYVAPPLGNLRFHKPKPPTPWKGILETKAYRPACMSNATKTYKNTVGGPISEDCLYANVFTNEYCLEKVLELIFARISYFPEFQKNCSVMIAIHGGDFIYESASAFNPEILINNFVGQNRNIVVVTPNYRLGAFGSGHLAGDVGERNLGLFDILAGVNWVRREIHGFGGNKDRITLMGHSAGAELTALFSISPLTKGLIHQQIVMSGPLTNLSKKSNYKAMTKVTQIVGCLPEDGGFEPLSKVQLKKLQRYHTFQAYSCLRSKPAQEILDAEMFVMRDTTYYFGPPQVDGEFIVDYPDNIIRDDSVFPINTMIGTTTAELRDNIYINDPKNADKKKELLKNVCEHIGFEIYKEPERFVDQCVKYYGNGMQAQYLSDDMEFYSRAISIANSHLSENTKVYLYSYAYSGAGRAFNKYMNFPSPHHSEDLIYVFGTHRGVFAPKDYIIEQMYTGMFANFINFGNPTLSEDQPWLQYTKEKRKHFVINFDANFTMPGMREYYYTNAMNFWENAGEKTFREHFSKSLDTFHIVNLNTPIVSHLDGISTDGDKTFEQTEILFREREQFLAELKLKRKIEMEELEDNKKV</sequence>
<evidence type="ECO:0000313" key="8">
    <source>
        <dbReference type="Proteomes" id="UP000230233"/>
    </source>
</evidence>
<feature type="chain" id="PRO_5013680528" description="Carboxylesterase type B domain-containing protein" evidence="5">
    <location>
        <begin position="19"/>
        <end position="1231"/>
    </location>
</feature>
<dbReference type="Proteomes" id="UP000230233">
    <property type="component" value="Chromosome V"/>
</dbReference>
<evidence type="ECO:0000256" key="1">
    <source>
        <dbReference type="ARBA" id="ARBA00005964"/>
    </source>
</evidence>
<comment type="similarity">
    <text evidence="1">Belongs to the type-B carboxylesterase/lipase family.</text>
</comment>
<feature type="region of interest" description="Disordered" evidence="4">
    <location>
        <begin position="111"/>
        <end position="133"/>
    </location>
</feature>
<dbReference type="EMBL" id="PDUG01000005">
    <property type="protein sequence ID" value="PIC28990.1"/>
    <property type="molecule type" value="Genomic_DNA"/>
</dbReference>
<evidence type="ECO:0000313" key="7">
    <source>
        <dbReference type="EMBL" id="PIC28990.1"/>
    </source>
</evidence>
<dbReference type="SUPFAM" id="SSF53474">
    <property type="entry name" value="alpha/beta-Hydrolases"/>
    <property type="match status" value="1"/>
</dbReference>
<feature type="compositionally biased region" description="Polar residues" evidence="4">
    <location>
        <begin position="111"/>
        <end position="126"/>
    </location>
</feature>
<feature type="compositionally biased region" description="Polar residues" evidence="4">
    <location>
        <begin position="352"/>
        <end position="379"/>
    </location>
</feature>
<feature type="domain" description="Carboxylesterase type B" evidence="6">
    <location>
        <begin position="621"/>
        <end position="1154"/>
    </location>
</feature>
<feature type="compositionally biased region" description="Low complexity" evidence="4">
    <location>
        <begin position="213"/>
        <end position="225"/>
    </location>
</feature>
<dbReference type="InterPro" id="IPR050309">
    <property type="entry name" value="Type-B_Carboxylest/Lipase"/>
</dbReference>
<feature type="signal peptide" evidence="5">
    <location>
        <begin position="1"/>
        <end position="18"/>
    </location>
</feature>
<dbReference type="Pfam" id="PF00135">
    <property type="entry name" value="COesterase"/>
    <property type="match status" value="1"/>
</dbReference>
<feature type="region of interest" description="Disordered" evidence="4">
    <location>
        <begin position="169"/>
        <end position="542"/>
    </location>
</feature>
<dbReference type="InterPro" id="IPR019826">
    <property type="entry name" value="Carboxylesterase_B_AS"/>
</dbReference>
<dbReference type="OrthoDB" id="19653at2759"/>
<feature type="compositionally biased region" description="Low complexity" evidence="4">
    <location>
        <begin position="419"/>
        <end position="431"/>
    </location>
</feature>
<evidence type="ECO:0000256" key="2">
    <source>
        <dbReference type="ARBA" id="ARBA00022487"/>
    </source>
</evidence>
<evidence type="ECO:0000256" key="4">
    <source>
        <dbReference type="SAM" id="MobiDB-lite"/>
    </source>
</evidence>
<feature type="compositionally biased region" description="Polar residues" evidence="4">
    <location>
        <begin position="230"/>
        <end position="245"/>
    </location>
</feature>
<feature type="compositionally biased region" description="Low complexity" evidence="4">
    <location>
        <begin position="391"/>
        <end position="409"/>
    </location>
</feature>
<keyword evidence="5" id="KW-0732">Signal</keyword>
<dbReference type="InterPro" id="IPR002018">
    <property type="entry name" value="CarbesteraseB"/>
</dbReference>
<dbReference type="GO" id="GO:0052689">
    <property type="term" value="F:carboxylic ester hydrolase activity"/>
    <property type="evidence" value="ECO:0007669"/>
    <property type="project" value="UniProtKB-KW"/>
</dbReference>
<feature type="compositionally biased region" description="Low complexity" evidence="4">
    <location>
        <begin position="475"/>
        <end position="500"/>
    </location>
</feature>
<reference evidence="8" key="1">
    <citation type="submission" date="2017-10" db="EMBL/GenBank/DDBJ databases">
        <title>Rapid genome shrinkage in a self-fertile nematode reveals novel sperm competition proteins.</title>
        <authorList>
            <person name="Yin D."/>
            <person name="Schwarz E.M."/>
            <person name="Thomas C.G."/>
            <person name="Felde R.L."/>
            <person name="Korf I.F."/>
            <person name="Cutter A.D."/>
            <person name="Schartner C.M."/>
            <person name="Ralston E.J."/>
            <person name="Meyer B.J."/>
            <person name="Haag E.S."/>
        </authorList>
    </citation>
    <scope>NUCLEOTIDE SEQUENCE [LARGE SCALE GENOMIC DNA]</scope>
    <source>
        <strain evidence="8">JU1422</strain>
    </source>
</reference>
<proteinExistence type="inferred from homology"/>
<dbReference type="InterPro" id="IPR029058">
    <property type="entry name" value="AB_hydrolase_fold"/>
</dbReference>
<dbReference type="PROSITE" id="PS00122">
    <property type="entry name" value="CARBOXYLESTERASE_B_1"/>
    <property type="match status" value="1"/>
</dbReference>
<protein>
    <recommendedName>
        <fullName evidence="6">Carboxylesterase type B domain-containing protein</fullName>
    </recommendedName>
</protein>
<evidence type="ECO:0000256" key="3">
    <source>
        <dbReference type="ARBA" id="ARBA00022801"/>
    </source>
</evidence>
<keyword evidence="8" id="KW-1185">Reference proteome</keyword>
<evidence type="ECO:0000259" key="6">
    <source>
        <dbReference type="Pfam" id="PF00135"/>
    </source>
</evidence>
<feature type="compositionally biased region" description="Polar residues" evidence="4">
    <location>
        <begin position="501"/>
        <end position="526"/>
    </location>
</feature>
<comment type="caution">
    <text evidence="7">The sequence shown here is derived from an EMBL/GenBank/DDBJ whole genome shotgun (WGS) entry which is preliminary data.</text>
</comment>
<organism evidence="7 8">
    <name type="scientific">Caenorhabditis nigoni</name>
    <dbReference type="NCBI Taxonomy" id="1611254"/>
    <lineage>
        <taxon>Eukaryota</taxon>
        <taxon>Metazoa</taxon>
        <taxon>Ecdysozoa</taxon>
        <taxon>Nematoda</taxon>
        <taxon>Chromadorea</taxon>
        <taxon>Rhabditida</taxon>
        <taxon>Rhabditina</taxon>
        <taxon>Rhabditomorpha</taxon>
        <taxon>Rhabditoidea</taxon>
        <taxon>Rhabditidae</taxon>
        <taxon>Peloderinae</taxon>
        <taxon>Caenorhabditis</taxon>
    </lineage>
</organism>
<name>A0A2G5TNV6_9PELO</name>
<dbReference type="FunFam" id="3.40.50.1820:FF:000277">
    <property type="entry name" value="Carboxylic ester hydrolase"/>
    <property type="match status" value="1"/>
</dbReference>
<dbReference type="PANTHER" id="PTHR11559">
    <property type="entry name" value="CARBOXYLESTERASE"/>
    <property type="match status" value="1"/>
</dbReference>
<dbReference type="Gene3D" id="3.40.50.1820">
    <property type="entry name" value="alpha/beta hydrolase"/>
    <property type="match status" value="1"/>
</dbReference>
<feature type="compositionally biased region" description="Polar residues" evidence="4">
    <location>
        <begin position="455"/>
        <end position="465"/>
    </location>
</feature>
<accession>A0A2G5TNV6</accession>
<feature type="compositionally biased region" description="Low complexity" evidence="4">
    <location>
        <begin position="176"/>
        <end position="206"/>
    </location>
</feature>
<dbReference type="AlphaFoldDB" id="A0A2G5TNV6"/>
<feature type="compositionally biased region" description="Polar residues" evidence="4">
    <location>
        <begin position="305"/>
        <end position="325"/>
    </location>
</feature>
<feature type="compositionally biased region" description="Low complexity" evidence="4">
    <location>
        <begin position="441"/>
        <end position="454"/>
    </location>
</feature>